<dbReference type="SUPFAM" id="SSF63829">
    <property type="entry name" value="Calcium-dependent phosphotriesterase"/>
    <property type="match status" value="1"/>
</dbReference>
<comment type="caution">
    <text evidence="1">The sequence shown here is derived from an EMBL/GenBank/DDBJ whole genome shotgun (WGS) entry which is preliminary data.</text>
</comment>
<dbReference type="EMBL" id="LBUU01000003">
    <property type="protein sequence ID" value="KKQ70721.1"/>
    <property type="molecule type" value="Genomic_DNA"/>
</dbReference>
<gene>
    <name evidence="1" type="ORF">US91_C0003G0051</name>
</gene>
<sequence>MKKLIALIVIIFTVLVFIPKAKSNVKPYYSGEAIGYNGRVIIGTTNTGILELFELTQEGIVKKSLVRSDESEYRDFTDLAFANEGGRLYVYTINGRYLYKYDATDVSSLKLVAKTKDNGWDWFQALSKNNLGVVTSGVNGVKQWNKNSDITNSFKEYSTMPDNIKISNDGNYLYKIKKDRFQIIDGLYRDVIMETGINFKDDHNRNIFIDELDGEGYFVDDKGLKRVSFNSKIHEFRHTSDYGYDVDGINGRDHVYFSDGIGVVKINKSDMSPIDWAYTTQLGGGNGWAMGLRVAEDAYGEVVVVFNSSSILALDSDLNIIAYHKSSPSDTIVVEPLSLSTDRRMNAPESTSYIYGKGFGFNEDVEVKLEDIIWKVRADKNGAFTARIQVPCDMRPGTHDIKATGLVSGLTYSVSFEVGFY</sequence>
<dbReference type="Proteomes" id="UP000034022">
    <property type="component" value="Unassembled WGS sequence"/>
</dbReference>
<organism evidence="1 2">
    <name type="scientific">Candidatus Falkowbacteria bacterium GW2011_GWE1_38_31</name>
    <dbReference type="NCBI Taxonomy" id="1618638"/>
    <lineage>
        <taxon>Bacteria</taxon>
        <taxon>Candidatus Falkowiibacteriota</taxon>
    </lineage>
</organism>
<dbReference type="AlphaFoldDB" id="A0A0G0N0U3"/>
<accession>A0A0G0N0U3</accession>
<proteinExistence type="predicted"/>
<name>A0A0G0N0U3_9BACT</name>
<evidence type="ECO:0000313" key="1">
    <source>
        <dbReference type="EMBL" id="KKQ70721.1"/>
    </source>
</evidence>
<reference evidence="1 2" key="1">
    <citation type="journal article" date="2015" name="Nature">
        <title>rRNA introns, odd ribosomes, and small enigmatic genomes across a large radiation of phyla.</title>
        <authorList>
            <person name="Brown C.T."/>
            <person name="Hug L.A."/>
            <person name="Thomas B.C."/>
            <person name="Sharon I."/>
            <person name="Castelle C.J."/>
            <person name="Singh A."/>
            <person name="Wilkins M.J."/>
            <person name="Williams K.H."/>
            <person name="Banfield J.F."/>
        </authorList>
    </citation>
    <scope>NUCLEOTIDE SEQUENCE [LARGE SCALE GENOMIC DNA]</scope>
</reference>
<evidence type="ECO:0000313" key="2">
    <source>
        <dbReference type="Proteomes" id="UP000034022"/>
    </source>
</evidence>
<protein>
    <submittedName>
        <fullName evidence="1">Uncharacterized protein</fullName>
    </submittedName>
</protein>